<reference evidence="1 2" key="1">
    <citation type="journal article" date="2024" name="G3 (Bethesda)">
        <title>Genome assembly of Hibiscus sabdariffa L. provides insights into metabolisms of medicinal natural products.</title>
        <authorList>
            <person name="Kim T."/>
        </authorList>
    </citation>
    <scope>NUCLEOTIDE SEQUENCE [LARGE SCALE GENOMIC DNA]</scope>
    <source>
        <strain evidence="1">TK-2024</strain>
        <tissue evidence="1">Old leaves</tissue>
    </source>
</reference>
<accession>A0ABR2BSP6</accession>
<dbReference type="EMBL" id="JBBPBM010000088">
    <property type="protein sequence ID" value="KAK8510125.1"/>
    <property type="molecule type" value="Genomic_DNA"/>
</dbReference>
<keyword evidence="2" id="KW-1185">Reference proteome</keyword>
<gene>
    <name evidence="1" type="ORF">V6N12_008002</name>
</gene>
<organism evidence="1 2">
    <name type="scientific">Hibiscus sabdariffa</name>
    <name type="common">roselle</name>
    <dbReference type="NCBI Taxonomy" id="183260"/>
    <lineage>
        <taxon>Eukaryota</taxon>
        <taxon>Viridiplantae</taxon>
        <taxon>Streptophyta</taxon>
        <taxon>Embryophyta</taxon>
        <taxon>Tracheophyta</taxon>
        <taxon>Spermatophyta</taxon>
        <taxon>Magnoliopsida</taxon>
        <taxon>eudicotyledons</taxon>
        <taxon>Gunneridae</taxon>
        <taxon>Pentapetalae</taxon>
        <taxon>rosids</taxon>
        <taxon>malvids</taxon>
        <taxon>Malvales</taxon>
        <taxon>Malvaceae</taxon>
        <taxon>Malvoideae</taxon>
        <taxon>Hibiscus</taxon>
    </lineage>
</organism>
<evidence type="ECO:0000313" key="1">
    <source>
        <dbReference type="EMBL" id="KAK8510125.1"/>
    </source>
</evidence>
<dbReference type="Proteomes" id="UP001472677">
    <property type="component" value="Unassembled WGS sequence"/>
</dbReference>
<evidence type="ECO:0000313" key="2">
    <source>
        <dbReference type="Proteomes" id="UP001472677"/>
    </source>
</evidence>
<sequence>MQFRVNCLGQWNMDASASVTADYITDHFTEVDVEDWSLAFQHFCLQQLKTDPMIILEVEILDEILWKGQEIVAGDDIYGGPDRLLSCVTPKSGVLVRQVNTSDLDEVDKACGVGESYQPSTTNC</sequence>
<comment type="caution">
    <text evidence="1">The sequence shown here is derived from an EMBL/GenBank/DDBJ whole genome shotgun (WGS) entry which is preliminary data.</text>
</comment>
<protein>
    <submittedName>
        <fullName evidence="1">Uncharacterized protein</fullName>
    </submittedName>
</protein>
<proteinExistence type="predicted"/>
<name>A0ABR2BSP6_9ROSI</name>